<keyword evidence="1 6" id="KW-0808">Transferase</keyword>
<dbReference type="PROSITE" id="PS50146">
    <property type="entry name" value="DAGK"/>
    <property type="match status" value="1"/>
</dbReference>
<dbReference type="PANTHER" id="PTHR12358">
    <property type="entry name" value="SPHINGOSINE KINASE"/>
    <property type="match status" value="1"/>
</dbReference>
<dbReference type="AlphaFoldDB" id="A0A5C5Z6M9"/>
<dbReference type="Proteomes" id="UP000315010">
    <property type="component" value="Unassembled WGS sequence"/>
</dbReference>
<dbReference type="EC" id="2.7.1.107" evidence="6"/>
<dbReference type="InterPro" id="IPR017438">
    <property type="entry name" value="ATP-NAD_kinase_N"/>
</dbReference>
<sequence>MVTINDPKQTTVILCASPKAGSGKGREQLPRLTERLSEAGFAVISTDSIETIRRQLALSELDRDRQSILVAAGGDGTISLVADLAPPQIPIVPMPLGTENLLARHYGCTADAERVFETIVHGVNHSIDAGLANGRLFLVMASCGFDAEVVRDVHLRRRGHIRRLSYMRPIYRALRKYPFPKLDIVINEDSGTFENQQAHWAMTFNLPCYGAGLNIEPRAIEDDGRLDLITFAQGTVATGLKYIAGVIFGSHLKDADVRRTRVRKLTITSQGRVPYQLDGDYVGRLPLEIEILPKRVMLRLLRHGDLQP</sequence>
<evidence type="ECO:0000256" key="3">
    <source>
        <dbReference type="ARBA" id="ARBA00022777"/>
    </source>
</evidence>
<dbReference type="Pfam" id="PF19279">
    <property type="entry name" value="YegS_C"/>
    <property type="match status" value="1"/>
</dbReference>
<dbReference type="InterPro" id="IPR001206">
    <property type="entry name" value="Diacylglycerol_kinase_cat_dom"/>
</dbReference>
<dbReference type="SUPFAM" id="SSF111331">
    <property type="entry name" value="NAD kinase/diacylglycerol kinase-like"/>
    <property type="match status" value="1"/>
</dbReference>
<dbReference type="InterPro" id="IPR050187">
    <property type="entry name" value="Lipid_Phosphate_FormReg"/>
</dbReference>
<feature type="domain" description="DAGKc" evidence="5">
    <location>
        <begin position="5"/>
        <end position="136"/>
    </location>
</feature>
<keyword evidence="7" id="KW-1185">Reference proteome</keyword>
<organism evidence="6 7">
    <name type="scientific">Novipirellula herctigrandis</name>
    <dbReference type="NCBI Taxonomy" id="2527986"/>
    <lineage>
        <taxon>Bacteria</taxon>
        <taxon>Pseudomonadati</taxon>
        <taxon>Planctomycetota</taxon>
        <taxon>Planctomycetia</taxon>
        <taxon>Pirellulales</taxon>
        <taxon>Pirellulaceae</taxon>
        <taxon>Novipirellula</taxon>
    </lineage>
</organism>
<gene>
    <name evidence="6" type="primary">dagK</name>
    <name evidence="6" type="ORF">CA13_43380</name>
</gene>
<keyword evidence="3 6" id="KW-0418">Kinase</keyword>
<dbReference type="Gene3D" id="3.40.50.10330">
    <property type="entry name" value="Probable inorganic polyphosphate/atp-NAD kinase, domain 1"/>
    <property type="match status" value="1"/>
</dbReference>
<evidence type="ECO:0000256" key="4">
    <source>
        <dbReference type="ARBA" id="ARBA00022840"/>
    </source>
</evidence>
<dbReference type="EMBL" id="SJPJ01000001">
    <property type="protein sequence ID" value="TWT82875.1"/>
    <property type="molecule type" value="Genomic_DNA"/>
</dbReference>
<name>A0A5C5Z6M9_9BACT</name>
<evidence type="ECO:0000259" key="5">
    <source>
        <dbReference type="PROSITE" id="PS50146"/>
    </source>
</evidence>
<keyword evidence="4" id="KW-0067">ATP-binding</keyword>
<dbReference type="GO" id="GO:0004143">
    <property type="term" value="F:ATP-dependent diacylglycerol kinase activity"/>
    <property type="evidence" value="ECO:0007669"/>
    <property type="project" value="UniProtKB-EC"/>
</dbReference>
<evidence type="ECO:0000256" key="1">
    <source>
        <dbReference type="ARBA" id="ARBA00022679"/>
    </source>
</evidence>
<reference evidence="6 7" key="1">
    <citation type="submission" date="2019-02" db="EMBL/GenBank/DDBJ databases">
        <title>Deep-cultivation of Planctomycetes and their phenomic and genomic characterization uncovers novel biology.</title>
        <authorList>
            <person name="Wiegand S."/>
            <person name="Jogler M."/>
            <person name="Boedeker C."/>
            <person name="Pinto D."/>
            <person name="Vollmers J."/>
            <person name="Rivas-Marin E."/>
            <person name="Kohn T."/>
            <person name="Peeters S.H."/>
            <person name="Heuer A."/>
            <person name="Rast P."/>
            <person name="Oberbeckmann S."/>
            <person name="Bunk B."/>
            <person name="Jeske O."/>
            <person name="Meyerdierks A."/>
            <person name="Storesund J.E."/>
            <person name="Kallscheuer N."/>
            <person name="Luecker S."/>
            <person name="Lage O.M."/>
            <person name="Pohl T."/>
            <person name="Merkel B.J."/>
            <person name="Hornburger P."/>
            <person name="Mueller R.-W."/>
            <person name="Bruemmer F."/>
            <person name="Labrenz M."/>
            <person name="Spormann A.M."/>
            <person name="Op Den Camp H."/>
            <person name="Overmann J."/>
            <person name="Amann R."/>
            <person name="Jetten M.S.M."/>
            <person name="Mascher T."/>
            <person name="Medema M.H."/>
            <person name="Devos D.P."/>
            <person name="Kaster A.-K."/>
            <person name="Ovreas L."/>
            <person name="Rohde M."/>
            <person name="Galperin M.Y."/>
            <person name="Jogler C."/>
        </authorList>
    </citation>
    <scope>NUCLEOTIDE SEQUENCE [LARGE SCALE GENOMIC DNA]</scope>
    <source>
        <strain evidence="6 7">CA13</strain>
    </source>
</reference>
<proteinExistence type="predicted"/>
<evidence type="ECO:0000313" key="7">
    <source>
        <dbReference type="Proteomes" id="UP000315010"/>
    </source>
</evidence>
<dbReference type="OrthoDB" id="9815110at2"/>
<comment type="caution">
    <text evidence="6">The sequence shown here is derived from an EMBL/GenBank/DDBJ whole genome shotgun (WGS) entry which is preliminary data.</text>
</comment>
<dbReference type="Pfam" id="PF00781">
    <property type="entry name" value="DAGK_cat"/>
    <property type="match status" value="1"/>
</dbReference>
<evidence type="ECO:0000313" key="6">
    <source>
        <dbReference type="EMBL" id="TWT82875.1"/>
    </source>
</evidence>
<dbReference type="GO" id="GO:0005886">
    <property type="term" value="C:plasma membrane"/>
    <property type="evidence" value="ECO:0007669"/>
    <property type="project" value="TreeGrafter"/>
</dbReference>
<dbReference type="GO" id="GO:0005524">
    <property type="term" value="F:ATP binding"/>
    <property type="evidence" value="ECO:0007669"/>
    <property type="project" value="UniProtKB-KW"/>
</dbReference>
<dbReference type="InterPro" id="IPR045540">
    <property type="entry name" value="YegS/DAGK_C"/>
</dbReference>
<evidence type="ECO:0000256" key="2">
    <source>
        <dbReference type="ARBA" id="ARBA00022741"/>
    </source>
</evidence>
<protein>
    <submittedName>
        <fullName evidence="6">Diacylglycerol kinase</fullName>
        <ecNumber evidence="6">2.7.1.107</ecNumber>
    </submittedName>
</protein>
<dbReference type="InterPro" id="IPR016064">
    <property type="entry name" value="NAD/diacylglycerol_kinase_sf"/>
</dbReference>
<dbReference type="Gene3D" id="2.60.200.40">
    <property type="match status" value="1"/>
</dbReference>
<accession>A0A5C5Z6M9</accession>
<keyword evidence="2" id="KW-0547">Nucleotide-binding</keyword>
<dbReference type="PANTHER" id="PTHR12358:SF106">
    <property type="entry name" value="LIPID KINASE YEGS"/>
    <property type="match status" value="1"/>
</dbReference>